<name>A0A645CQR9_9ZZZZ</name>
<accession>A0A645CQR9</accession>
<dbReference type="EMBL" id="VSSQ01029214">
    <property type="protein sequence ID" value="MPM79248.1"/>
    <property type="molecule type" value="Genomic_DNA"/>
</dbReference>
<sequence>MVLNFITIDNLHKAMKTLKTMGYLVECMQVAVSKTVGSSYMLKAQNPIFIVTATKVN</sequence>
<dbReference type="Gene3D" id="3.40.50.150">
    <property type="entry name" value="Vaccinia Virus protein VP39"/>
    <property type="match status" value="1"/>
</dbReference>
<dbReference type="AlphaFoldDB" id="A0A645CQR9"/>
<reference evidence="1" key="1">
    <citation type="submission" date="2019-08" db="EMBL/GenBank/DDBJ databases">
        <authorList>
            <person name="Kucharzyk K."/>
            <person name="Murdoch R.W."/>
            <person name="Higgins S."/>
            <person name="Loffler F."/>
        </authorList>
    </citation>
    <scope>NUCLEOTIDE SEQUENCE</scope>
</reference>
<evidence type="ECO:0000313" key="1">
    <source>
        <dbReference type="EMBL" id="MPM79248.1"/>
    </source>
</evidence>
<dbReference type="InterPro" id="IPR029063">
    <property type="entry name" value="SAM-dependent_MTases_sf"/>
</dbReference>
<protein>
    <submittedName>
        <fullName evidence="1">Uncharacterized protein</fullName>
    </submittedName>
</protein>
<proteinExistence type="predicted"/>
<gene>
    <name evidence="1" type="ORF">SDC9_126281</name>
</gene>
<comment type="caution">
    <text evidence="1">The sequence shown here is derived from an EMBL/GenBank/DDBJ whole genome shotgun (WGS) entry which is preliminary data.</text>
</comment>
<organism evidence="1">
    <name type="scientific">bioreactor metagenome</name>
    <dbReference type="NCBI Taxonomy" id="1076179"/>
    <lineage>
        <taxon>unclassified sequences</taxon>
        <taxon>metagenomes</taxon>
        <taxon>ecological metagenomes</taxon>
    </lineage>
</organism>